<evidence type="ECO:0000256" key="1">
    <source>
        <dbReference type="SAM" id="MobiDB-lite"/>
    </source>
</evidence>
<evidence type="ECO:0000313" key="3">
    <source>
        <dbReference type="RefSeq" id="XP_053757800.1"/>
    </source>
</evidence>
<keyword evidence="2" id="KW-1185">Reference proteome</keyword>
<evidence type="ECO:0000313" key="2">
    <source>
        <dbReference type="Proteomes" id="UP001165780"/>
    </source>
</evidence>
<accession>A0A9W2VGQ0</accession>
<feature type="compositionally biased region" description="Low complexity" evidence="1">
    <location>
        <begin position="592"/>
        <end position="608"/>
    </location>
</feature>
<feature type="region of interest" description="Disordered" evidence="1">
    <location>
        <begin position="120"/>
        <end position="420"/>
    </location>
</feature>
<name>A0A9W2VGQ0_PANPR</name>
<feature type="compositionally biased region" description="Basic and acidic residues" evidence="1">
    <location>
        <begin position="326"/>
        <end position="341"/>
    </location>
</feature>
<protein>
    <submittedName>
        <fullName evidence="3">Collagen alpha-1(I) chain-like</fullName>
    </submittedName>
</protein>
<feature type="region of interest" description="Disordered" evidence="1">
    <location>
        <begin position="474"/>
        <end position="620"/>
    </location>
</feature>
<dbReference type="Proteomes" id="UP001165780">
    <property type="component" value="Unplaced"/>
</dbReference>
<gene>
    <name evidence="3" type="primary">LOC109260068</name>
</gene>
<proteinExistence type="predicted"/>
<dbReference type="RefSeq" id="XP_053757800.1">
    <property type="nucleotide sequence ID" value="XM_053901825.1"/>
</dbReference>
<sequence>MDGFGDPGTAGPAVCPTDVSGSRVEGWGLQGGLAPAARFPTDRPLTSQQQEPAGSGPGEGERAPSPGGQGPPSLACVGRVKETSGPQRGGLGPGGGPPETFLRTAAFLLETIQVSVGPGEHWLQMGGQRPGRVPGEAGDPGPFVTSEAGGGRQGSGQRCLGEQGRDQGCPGAPAETRDAQGSPAETRGVQGPPAETRGVQGPPAETRGVQGPPAETRDAQGPPAETRGVQGPPAETRDTQGPPAETRGVQGAPAETRDAQGPPAETRGVQGPPAETRDAQGPPAETRGVQGTPEKTRDAQGPYAETRDPQGPGMKGAPGGLLKTCCPEHHTSMQDVGRDATRAPGPDLRGLNNPPVLGEPRGGCRRSHRVSGLESKRRRGQEGPLDGCELAARKRRVVSRDPWDGSDPGPPDQSGQRLRALTSCSHRARWCGWKPQSMRPRAAGLLPPPSEPAASAKCRSGCCSVFVQNGLEGGARAAEPQQHDFQLSDPGSDHPPGTVTPPRSWFPPRWRLSSPRPAGRLRVGGLGKSVPQCRLSSRTAGVTTVPAQSSRHEAPQLTASPAPGEVPPSGPFPARWPPTPPALFLSVAPDVAPSRPAGAAASRAQNAGLRQGLQPRLGNQ</sequence>
<feature type="compositionally biased region" description="Pro residues" evidence="1">
    <location>
        <begin position="564"/>
        <end position="581"/>
    </location>
</feature>
<reference evidence="3" key="1">
    <citation type="submission" date="2025-08" db="UniProtKB">
        <authorList>
            <consortium name="RefSeq"/>
        </authorList>
    </citation>
    <scope>IDENTIFICATION</scope>
    <source>
        <tissue evidence="3">Whole blood</tissue>
    </source>
</reference>
<dbReference type="GeneID" id="109260068"/>
<feature type="region of interest" description="Disordered" evidence="1">
    <location>
        <begin position="1"/>
        <end position="102"/>
    </location>
</feature>
<feature type="compositionally biased region" description="Polar residues" evidence="1">
    <location>
        <begin position="534"/>
        <end position="549"/>
    </location>
</feature>
<dbReference type="AlphaFoldDB" id="A0A9W2VGQ0"/>
<organism evidence="2 3">
    <name type="scientific">Panthera pardus</name>
    <name type="common">Leopard</name>
    <name type="synonym">Felis pardus</name>
    <dbReference type="NCBI Taxonomy" id="9691"/>
    <lineage>
        <taxon>Eukaryota</taxon>
        <taxon>Metazoa</taxon>
        <taxon>Chordata</taxon>
        <taxon>Craniata</taxon>
        <taxon>Vertebrata</taxon>
        <taxon>Euteleostomi</taxon>
        <taxon>Mammalia</taxon>
        <taxon>Eutheria</taxon>
        <taxon>Laurasiatheria</taxon>
        <taxon>Carnivora</taxon>
        <taxon>Feliformia</taxon>
        <taxon>Felidae</taxon>
        <taxon>Pantherinae</taxon>
        <taxon>Panthera</taxon>
    </lineage>
</organism>